<protein>
    <submittedName>
        <fullName evidence="3">SDR family oxidoreductase</fullName>
    </submittedName>
</protein>
<dbReference type="PANTHER" id="PTHR43639">
    <property type="entry name" value="OXIDOREDUCTASE, SHORT-CHAIN DEHYDROGENASE/REDUCTASE FAMILY (AFU_ORTHOLOGUE AFUA_5G02870)"/>
    <property type="match status" value="1"/>
</dbReference>
<gene>
    <name evidence="3" type="ORF">JW498_10850</name>
</gene>
<accession>A0ABS2W831</accession>
<evidence type="ECO:0000256" key="2">
    <source>
        <dbReference type="ARBA" id="ARBA00023002"/>
    </source>
</evidence>
<keyword evidence="2" id="KW-0560">Oxidoreductase</keyword>
<dbReference type="EMBL" id="JAFFZP010000015">
    <property type="protein sequence ID" value="MBN0987865.1"/>
    <property type="molecule type" value="Genomic_DNA"/>
</dbReference>
<dbReference type="PANTHER" id="PTHR43639:SF1">
    <property type="entry name" value="SHORT-CHAIN DEHYDROGENASE_REDUCTASE FAMILY PROTEIN"/>
    <property type="match status" value="1"/>
</dbReference>
<evidence type="ECO:0000313" key="4">
    <source>
        <dbReference type="Proteomes" id="UP000760472"/>
    </source>
</evidence>
<keyword evidence="4" id="KW-1185">Reference proteome</keyword>
<dbReference type="InterPro" id="IPR002347">
    <property type="entry name" value="SDR_fam"/>
</dbReference>
<dbReference type="PRINTS" id="PR00080">
    <property type="entry name" value="SDRFAMILY"/>
</dbReference>
<dbReference type="NCBIfam" id="NF004777">
    <property type="entry name" value="PRK06123.1"/>
    <property type="match status" value="1"/>
</dbReference>
<dbReference type="PROSITE" id="PS00061">
    <property type="entry name" value="ADH_SHORT"/>
    <property type="match status" value="1"/>
</dbReference>
<sequence>MDTHQVALVTGSGRGIGAATALKLGRLGYAVCVNYRNNQTAAEAVVEQLQNEGISAIAVAADVSQDEQVCALFHRVDHDLGRITALVNNAGILMPQCRLDEMDAQRINHLLISNITGYFLCCREAVKRMSTRHGGDGGVIVNVSSVAARTGSPGEYIDYAATKGAIDTLTRGLASEVASEGIRVNGVRPGFIYTGMHAAGGEPDRIERLKSSIPMGRGGQPEEVAEAIAWLLSPGASYTTGSSIDLAGGR</sequence>
<dbReference type="SUPFAM" id="SSF51735">
    <property type="entry name" value="NAD(P)-binding Rossmann-fold domains"/>
    <property type="match status" value="1"/>
</dbReference>
<comment type="similarity">
    <text evidence="1">Belongs to the short-chain dehydrogenases/reductases (SDR) family.</text>
</comment>
<dbReference type="Gene3D" id="3.40.50.720">
    <property type="entry name" value="NAD(P)-binding Rossmann-like Domain"/>
    <property type="match status" value="1"/>
</dbReference>
<dbReference type="Pfam" id="PF13561">
    <property type="entry name" value="adh_short_C2"/>
    <property type="match status" value="1"/>
</dbReference>
<dbReference type="InterPro" id="IPR036291">
    <property type="entry name" value="NAD(P)-bd_dom_sf"/>
</dbReference>
<evidence type="ECO:0000313" key="3">
    <source>
        <dbReference type="EMBL" id="MBN0987865.1"/>
    </source>
</evidence>
<organism evidence="3 4">
    <name type="scientific">Amphritea pacifica</name>
    <dbReference type="NCBI Taxonomy" id="2811233"/>
    <lineage>
        <taxon>Bacteria</taxon>
        <taxon>Pseudomonadati</taxon>
        <taxon>Pseudomonadota</taxon>
        <taxon>Gammaproteobacteria</taxon>
        <taxon>Oceanospirillales</taxon>
        <taxon>Oceanospirillaceae</taxon>
        <taxon>Amphritea</taxon>
    </lineage>
</organism>
<proteinExistence type="inferred from homology"/>
<dbReference type="CDD" id="cd05233">
    <property type="entry name" value="SDR_c"/>
    <property type="match status" value="1"/>
</dbReference>
<dbReference type="RefSeq" id="WP_205213620.1">
    <property type="nucleotide sequence ID" value="NZ_JAFFZP010000015.1"/>
</dbReference>
<dbReference type="PRINTS" id="PR00081">
    <property type="entry name" value="GDHRDH"/>
</dbReference>
<reference evidence="3 4" key="1">
    <citation type="submission" date="2021-02" db="EMBL/GenBank/DDBJ databases">
        <title>A novel species of genus Amphritea isolated from a fishpond in China.</title>
        <authorList>
            <person name="Lu H."/>
        </authorList>
    </citation>
    <scope>NUCLEOTIDE SEQUENCE [LARGE SCALE GENOMIC DNA]</scope>
    <source>
        <strain evidence="3 4">RP18W</strain>
    </source>
</reference>
<dbReference type="Proteomes" id="UP000760472">
    <property type="component" value="Unassembled WGS sequence"/>
</dbReference>
<dbReference type="InterPro" id="IPR020904">
    <property type="entry name" value="Sc_DH/Rdtase_CS"/>
</dbReference>
<evidence type="ECO:0000256" key="1">
    <source>
        <dbReference type="ARBA" id="ARBA00006484"/>
    </source>
</evidence>
<comment type="caution">
    <text evidence="3">The sequence shown here is derived from an EMBL/GenBank/DDBJ whole genome shotgun (WGS) entry which is preliminary data.</text>
</comment>
<name>A0ABS2W831_9GAMM</name>